<evidence type="ECO:0000259" key="11">
    <source>
        <dbReference type="Pfam" id="PF07715"/>
    </source>
</evidence>
<accession>A0A2D0N567</accession>
<dbReference type="InterPro" id="IPR036942">
    <property type="entry name" value="Beta-barrel_TonB_sf"/>
</dbReference>
<dbReference type="CDD" id="cd01347">
    <property type="entry name" value="ligand_gated_channel"/>
    <property type="match status" value="1"/>
</dbReference>
<comment type="caution">
    <text evidence="12">The sequence shown here is derived from an EMBL/GenBank/DDBJ whole genome shotgun (WGS) entry which is preliminary data.</text>
</comment>
<evidence type="ECO:0000256" key="2">
    <source>
        <dbReference type="ARBA" id="ARBA00022448"/>
    </source>
</evidence>
<dbReference type="PROSITE" id="PS52016">
    <property type="entry name" value="TONB_DEPENDENT_REC_3"/>
    <property type="match status" value="1"/>
</dbReference>
<evidence type="ECO:0000313" key="12">
    <source>
        <dbReference type="EMBL" id="PHN03538.1"/>
    </source>
</evidence>
<keyword evidence="13" id="KW-1185">Reference proteome</keyword>
<dbReference type="SUPFAM" id="SSF49464">
    <property type="entry name" value="Carboxypeptidase regulatory domain-like"/>
    <property type="match status" value="1"/>
</dbReference>
<keyword evidence="4 8" id="KW-0812">Transmembrane</keyword>
<evidence type="ECO:0000256" key="8">
    <source>
        <dbReference type="PROSITE-ProRule" id="PRU01360"/>
    </source>
</evidence>
<evidence type="ECO:0000256" key="3">
    <source>
        <dbReference type="ARBA" id="ARBA00022452"/>
    </source>
</evidence>
<keyword evidence="3 8" id="KW-1134">Transmembrane beta strand</keyword>
<dbReference type="InterPro" id="IPR039426">
    <property type="entry name" value="TonB-dep_rcpt-like"/>
</dbReference>
<dbReference type="SUPFAM" id="SSF56935">
    <property type="entry name" value="Porins"/>
    <property type="match status" value="1"/>
</dbReference>
<reference evidence="12 13" key="1">
    <citation type="submission" date="2017-10" db="EMBL/GenBank/DDBJ databases">
        <title>The draft genome sequence of Lewinella nigricans NBRC 102662.</title>
        <authorList>
            <person name="Wang K."/>
        </authorList>
    </citation>
    <scope>NUCLEOTIDE SEQUENCE [LARGE SCALE GENOMIC DNA]</scope>
    <source>
        <strain evidence="12 13">NBRC 102662</strain>
    </source>
</reference>
<feature type="domain" description="TonB-dependent receptor plug" evidence="11">
    <location>
        <begin position="167"/>
        <end position="263"/>
    </location>
</feature>
<protein>
    <submittedName>
        <fullName evidence="12">Iron(III) dicitrate transport protein FecA</fullName>
    </submittedName>
</protein>
<evidence type="ECO:0000256" key="4">
    <source>
        <dbReference type="ARBA" id="ARBA00022692"/>
    </source>
</evidence>
<evidence type="ECO:0000259" key="10">
    <source>
        <dbReference type="Pfam" id="PF00593"/>
    </source>
</evidence>
<dbReference type="InterPro" id="IPR037066">
    <property type="entry name" value="Plug_dom_sf"/>
</dbReference>
<dbReference type="EMBL" id="PDUD01000031">
    <property type="protein sequence ID" value="PHN03538.1"/>
    <property type="molecule type" value="Genomic_DNA"/>
</dbReference>
<sequence length="836" mass="94219">MTNQLTMSNNGLLRIIKMVSQPTIGGSKAWALSGLLVMGITFGLQGQTATISGHVLDQADNFPLIGAHISIPELDRRTITDASGFFIISDLPEGEFLLEVSYTGKTTHSESIRTGGQKKELKIRLEDEAQLLTEVSVRAEEEESFGMARLRAVEGVAIYEGKKSEVVVLRDLAANLAANNPRQVYGRVAGLNIWESDGAGLQLGIGGRGLSPNRTANFNTRQNGYDISADALGYPESYYTPPTEALDRIQVVRGAASLQYGTQFGGMLNFVFKKPPADRKISLVTRQTAGSFGFLGSYNQLAGTLADGKFSYFGYYQYKQGDGWRPNSEFQMHNAFASLSWKPSNRWDIGLEMTRMSYLAQQAGGLTDALFERDARASYRERNWFKVDWNLLALTLDYRLSDRTRINIRNFGLLASRRSLGVLAPINVTDFGENRDLIEGTFENMGNETRLLHRYRMGGQDHTFVAGIRLYKGYTTARQGEGNNGSGPDFYFLDPENVGKSDYTFPNTNYAAFAEHIFRLGNKWSLTPGIRYEYIHTQAEGYYNQRVYDAAGNLVAETREEETESRRRDFLLFGLGASWKPSERYEFYANLSQNYRAINFSDLRIDNPNSRIDPNITDERGFTADLGWRTRTGGWLYADVTAFYVAYRDRIGQVLRSGEPPLYNDYRLRTNIADARNLGLELFAEADLWHFIRKQDPDHKLSLFINTSLIDARYINTDDLSILNRKVELVPPVTVRSGLTYRHRDFRTSFIWAYTAEHFTDATNARRTSSAVNGIIPAYQVADLSAAYKWRLLTLEVSCNNLFDARYFTRRAEAYPGPGIIPAEGRSFFVTLGVEL</sequence>
<keyword evidence="5 9" id="KW-0798">TonB box</keyword>
<dbReference type="AlphaFoldDB" id="A0A2D0N567"/>
<dbReference type="Proteomes" id="UP000223913">
    <property type="component" value="Unassembled WGS sequence"/>
</dbReference>
<dbReference type="GO" id="GO:0009279">
    <property type="term" value="C:cell outer membrane"/>
    <property type="evidence" value="ECO:0007669"/>
    <property type="project" value="UniProtKB-SubCell"/>
</dbReference>
<dbReference type="PANTHER" id="PTHR30442">
    <property type="entry name" value="IRON III DICITRATE TRANSPORT PROTEIN FECA"/>
    <property type="match status" value="1"/>
</dbReference>
<evidence type="ECO:0000256" key="1">
    <source>
        <dbReference type="ARBA" id="ARBA00004571"/>
    </source>
</evidence>
<dbReference type="Gene3D" id="2.60.40.1120">
    <property type="entry name" value="Carboxypeptidase-like, regulatory domain"/>
    <property type="match status" value="1"/>
</dbReference>
<gene>
    <name evidence="12" type="ORF">CRP01_26430</name>
</gene>
<dbReference type="Gene3D" id="2.40.170.20">
    <property type="entry name" value="TonB-dependent receptor, beta-barrel domain"/>
    <property type="match status" value="1"/>
</dbReference>
<evidence type="ECO:0000313" key="13">
    <source>
        <dbReference type="Proteomes" id="UP000223913"/>
    </source>
</evidence>
<evidence type="ECO:0000256" key="6">
    <source>
        <dbReference type="ARBA" id="ARBA00023136"/>
    </source>
</evidence>
<evidence type="ECO:0000256" key="9">
    <source>
        <dbReference type="RuleBase" id="RU003357"/>
    </source>
</evidence>
<keyword evidence="6 8" id="KW-0472">Membrane</keyword>
<dbReference type="InterPro" id="IPR008969">
    <property type="entry name" value="CarboxyPept-like_regulatory"/>
</dbReference>
<dbReference type="OrthoDB" id="9758472at2"/>
<dbReference type="InterPro" id="IPR012910">
    <property type="entry name" value="Plug_dom"/>
</dbReference>
<organism evidence="12 13">
    <name type="scientific">Flavilitoribacter nigricans (strain ATCC 23147 / DSM 23189 / NBRC 102662 / NCIMB 1420 / SS-2)</name>
    <name type="common">Lewinella nigricans</name>
    <dbReference type="NCBI Taxonomy" id="1122177"/>
    <lineage>
        <taxon>Bacteria</taxon>
        <taxon>Pseudomonadati</taxon>
        <taxon>Bacteroidota</taxon>
        <taxon>Saprospiria</taxon>
        <taxon>Saprospirales</taxon>
        <taxon>Lewinellaceae</taxon>
        <taxon>Flavilitoribacter</taxon>
    </lineage>
</organism>
<dbReference type="Gene3D" id="2.170.130.10">
    <property type="entry name" value="TonB-dependent receptor, plug domain"/>
    <property type="match status" value="1"/>
</dbReference>
<dbReference type="Pfam" id="PF07715">
    <property type="entry name" value="Plug"/>
    <property type="match status" value="1"/>
</dbReference>
<feature type="domain" description="TonB-dependent receptor-like beta-barrel" evidence="10">
    <location>
        <begin position="374"/>
        <end position="802"/>
    </location>
</feature>
<proteinExistence type="inferred from homology"/>
<keyword evidence="2 8" id="KW-0813">Transport</keyword>
<keyword evidence="7 8" id="KW-0998">Cell outer membrane</keyword>
<dbReference type="PANTHER" id="PTHR30442:SF0">
    <property type="entry name" value="FE(3+) DICITRATE TRANSPORT PROTEIN FECA"/>
    <property type="match status" value="1"/>
</dbReference>
<dbReference type="Pfam" id="PF00593">
    <property type="entry name" value="TonB_dep_Rec_b-barrel"/>
    <property type="match status" value="1"/>
</dbReference>
<dbReference type="GO" id="GO:0033214">
    <property type="term" value="P:siderophore-iron import into cell"/>
    <property type="evidence" value="ECO:0007669"/>
    <property type="project" value="TreeGrafter"/>
</dbReference>
<comment type="subcellular location">
    <subcellularLocation>
        <location evidence="1 8">Cell outer membrane</location>
        <topology evidence="1 8">Multi-pass membrane protein</topology>
    </subcellularLocation>
</comment>
<comment type="similarity">
    <text evidence="8 9">Belongs to the TonB-dependent receptor family.</text>
</comment>
<evidence type="ECO:0000256" key="7">
    <source>
        <dbReference type="ARBA" id="ARBA00023237"/>
    </source>
</evidence>
<dbReference type="InterPro" id="IPR000531">
    <property type="entry name" value="Beta-barrel_TonB"/>
</dbReference>
<name>A0A2D0N567_FLAN2</name>
<evidence type="ECO:0000256" key="5">
    <source>
        <dbReference type="ARBA" id="ARBA00023077"/>
    </source>
</evidence>
<dbReference type="Pfam" id="PF13715">
    <property type="entry name" value="CarbopepD_reg_2"/>
    <property type="match status" value="1"/>
</dbReference>